<evidence type="ECO:0000256" key="1">
    <source>
        <dbReference type="ARBA" id="ARBA00006484"/>
    </source>
</evidence>
<dbReference type="EMBL" id="JBHXCV010000003">
    <property type="protein sequence ID" value="MFD6792840.1"/>
    <property type="molecule type" value="Genomic_DNA"/>
</dbReference>
<comment type="caution">
    <text evidence="3">The sequence shown here is derived from an EMBL/GenBank/DDBJ whole genome shotgun (WGS) entry which is preliminary data.</text>
</comment>
<proteinExistence type="inferred from homology"/>
<name>A0ABW6G0X0_9PSEU</name>
<keyword evidence="2 3" id="KW-0560">Oxidoreductase</keyword>
<dbReference type="InterPro" id="IPR036291">
    <property type="entry name" value="NAD(P)-bd_dom_sf"/>
</dbReference>
<dbReference type="RefSeq" id="WP_258937615.1">
    <property type="nucleotide sequence ID" value="NZ_JANBBF010000012.1"/>
</dbReference>
<dbReference type="EC" id="1.1.1.-" evidence="3"/>
<gene>
    <name evidence="3" type="ORF">ACFWGY_05845</name>
</gene>
<keyword evidence="4" id="KW-1185">Reference proteome</keyword>
<dbReference type="InterPro" id="IPR002347">
    <property type="entry name" value="SDR_fam"/>
</dbReference>
<evidence type="ECO:0000256" key="2">
    <source>
        <dbReference type="ARBA" id="ARBA00023002"/>
    </source>
</evidence>
<evidence type="ECO:0000313" key="4">
    <source>
        <dbReference type="Proteomes" id="UP001598673"/>
    </source>
</evidence>
<reference evidence="3 4" key="1">
    <citation type="submission" date="2024-09" db="EMBL/GenBank/DDBJ databases">
        <title>The Natural Products Discovery Center: Release of the First 8490 Sequenced Strains for Exploring Actinobacteria Biosynthetic Diversity.</title>
        <authorList>
            <person name="Kalkreuter E."/>
            <person name="Kautsar S.A."/>
            <person name="Yang D."/>
            <person name="Bader C.D."/>
            <person name="Teijaro C.N."/>
            <person name="Fluegel L."/>
            <person name="Davis C.M."/>
            <person name="Simpson J.R."/>
            <person name="Lauterbach L."/>
            <person name="Steele A.D."/>
            <person name="Gui C."/>
            <person name="Meng S."/>
            <person name="Li G."/>
            <person name="Viehrig K."/>
            <person name="Ye F."/>
            <person name="Su P."/>
            <person name="Kiefer A.F."/>
            <person name="Nichols A."/>
            <person name="Cepeda A.J."/>
            <person name="Yan W."/>
            <person name="Fan B."/>
            <person name="Jiang Y."/>
            <person name="Adhikari A."/>
            <person name="Zheng C.-J."/>
            <person name="Schuster L."/>
            <person name="Cowan T.M."/>
            <person name="Smanski M.J."/>
            <person name="Chevrette M.G."/>
            <person name="De Carvalho L.P.S."/>
            <person name="Shen B."/>
        </authorList>
    </citation>
    <scope>NUCLEOTIDE SEQUENCE [LARGE SCALE GENOMIC DNA]</scope>
    <source>
        <strain evidence="3 4">NPDC060353</strain>
    </source>
</reference>
<dbReference type="Proteomes" id="UP001598673">
    <property type="component" value="Unassembled WGS sequence"/>
</dbReference>
<dbReference type="GO" id="GO:0016491">
    <property type="term" value="F:oxidoreductase activity"/>
    <property type="evidence" value="ECO:0007669"/>
    <property type="project" value="UniProtKB-KW"/>
</dbReference>
<dbReference type="Pfam" id="PF13561">
    <property type="entry name" value="adh_short_C2"/>
    <property type="match status" value="1"/>
</dbReference>
<dbReference type="PANTHER" id="PTHR43639">
    <property type="entry name" value="OXIDOREDUCTASE, SHORT-CHAIN DEHYDROGENASE/REDUCTASE FAMILY (AFU_ORTHOLOGUE AFUA_5G02870)"/>
    <property type="match status" value="1"/>
</dbReference>
<sequence length="284" mass="30061">MDRTSPTGYGLLDGRVALITGGARNIGRAIAMRCGAEGAAVAVADVDADRVTSVADEIEQAGGTAFGVAVDMSTEEGVGSAFESVEQRFGLVDVLINNAYARGPRAAWGPFLHVTPSAWDEFTRVNLGLLFHPTHRMASALAERGRKGTIVNISSHGAARAHRNYIPYDTVKGGTDSFTRSVAVDLAPWGIRVNGLRPGAVEVDSDDPDPHVRRHRAEQIPLGRAGVPDDIASSAIYLASDLSQWVTGQTFNVDGGMAAQARAPQVETQRVWTPANIADHRPGG</sequence>
<evidence type="ECO:0000313" key="3">
    <source>
        <dbReference type="EMBL" id="MFD6792840.1"/>
    </source>
</evidence>
<dbReference type="SUPFAM" id="SSF51735">
    <property type="entry name" value="NAD(P)-binding Rossmann-fold domains"/>
    <property type="match status" value="1"/>
</dbReference>
<protein>
    <submittedName>
        <fullName evidence="3">SDR family NAD(P)-dependent oxidoreductase</fullName>
        <ecNumber evidence="3">1.1.1.-</ecNumber>
    </submittedName>
</protein>
<organism evidence="3 4">
    <name type="scientific">Prauserella salsuginis</name>
    <dbReference type="NCBI Taxonomy" id="387889"/>
    <lineage>
        <taxon>Bacteria</taxon>
        <taxon>Bacillati</taxon>
        <taxon>Actinomycetota</taxon>
        <taxon>Actinomycetes</taxon>
        <taxon>Pseudonocardiales</taxon>
        <taxon>Pseudonocardiaceae</taxon>
        <taxon>Prauserella</taxon>
        <taxon>Prauserella salsuginis group</taxon>
    </lineage>
</organism>
<dbReference type="Gene3D" id="3.40.50.720">
    <property type="entry name" value="NAD(P)-binding Rossmann-like Domain"/>
    <property type="match status" value="1"/>
</dbReference>
<dbReference type="PRINTS" id="PR00081">
    <property type="entry name" value="GDHRDH"/>
</dbReference>
<comment type="similarity">
    <text evidence="1">Belongs to the short-chain dehydrogenases/reductases (SDR) family.</text>
</comment>
<dbReference type="PANTHER" id="PTHR43639:SF1">
    <property type="entry name" value="SHORT-CHAIN DEHYDROGENASE_REDUCTASE FAMILY PROTEIN"/>
    <property type="match status" value="1"/>
</dbReference>
<accession>A0ABW6G0X0</accession>
<dbReference type="PRINTS" id="PR00080">
    <property type="entry name" value="SDRFAMILY"/>
</dbReference>